<feature type="compositionally biased region" description="Basic and acidic residues" evidence="3">
    <location>
        <begin position="587"/>
        <end position="602"/>
    </location>
</feature>
<evidence type="ECO:0000313" key="6">
    <source>
        <dbReference type="Proteomes" id="UP001211894"/>
    </source>
</evidence>
<proteinExistence type="inferred from homology"/>
<comment type="similarity">
    <text evidence="1">In the N-terminal section; belongs to the LXG family.</text>
</comment>
<dbReference type="Proteomes" id="UP001211894">
    <property type="component" value="Unassembled WGS sequence"/>
</dbReference>
<feature type="coiled-coil region" evidence="2">
    <location>
        <begin position="241"/>
        <end position="268"/>
    </location>
</feature>
<name>A0ABT4X6T1_9BACI</name>
<protein>
    <submittedName>
        <fullName evidence="5">LXG domain-containing protein</fullName>
    </submittedName>
</protein>
<gene>
    <name evidence="5" type="ORF">PJ311_15645</name>
</gene>
<evidence type="ECO:0000256" key="1">
    <source>
        <dbReference type="ARBA" id="ARBA00034117"/>
    </source>
</evidence>
<evidence type="ECO:0000256" key="3">
    <source>
        <dbReference type="SAM" id="MobiDB-lite"/>
    </source>
</evidence>
<feature type="compositionally biased region" description="Basic and acidic residues" evidence="3">
    <location>
        <begin position="612"/>
        <end position="632"/>
    </location>
</feature>
<evidence type="ECO:0000259" key="4">
    <source>
        <dbReference type="PROSITE" id="PS51756"/>
    </source>
</evidence>
<dbReference type="PANTHER" id="PTHR34976">
    <property type="entry name" value="RIBONUCLEASE YQCG-RELATED"/>
    <property type="match status" value="1"/>
</dbReference>
<reference evidence="5 6" key="1">
    <citation type="submission" date="2023-01" db="EMBL/GenBank/DDBJ databases">
        <title>Bacillus changyiensis sp. nov., isolated from a coastal deposit.</title>
        <authorList>
            <person name="Xiao G."/>
            <person name="Lai Q."/>
            <person name="Hu Z."/>
            <person name="Shao Z."/>
        </authorList>
    </citation>
    <scope>NUCLEOTIDE SEQUENCE [LARGE SCALE GENOMIC DNA]</scope>
    <source>
        <strain evidence="5 6">CLL-7-23</strain>
    </source>
</reference>
<keyword evidence="2" id="KW-0175">Coiled coil</keyword>
<dbReference type="InterPro" id="IPR006829">
    <property type="entry name" value="LXG_dom"/>
</dbReference>
<accession>A0ABT4X6T1</accession>
<dbReference type="EMBL" id="JAQKAB010000012">
    <property type="protein sequence ID" value="MDA7028007.1"/>
    <property type="molecule type" value="Genomic_DNA"/>
</dbReference>
<feature type="region of interest" description="Disordered" evidence="3">
    <location>
        <begin position="525"/>
        <end position="636"/>
    </location>
</feature>
<dbReference type="Pfam" id="PF04740">
    <property type="entry name" value="LXG"/>
    <property type="match status" value="1"/>
</dbReference>
<feature type="domain" description="LXG" evidence="4">
    <location>
        <begin position="12"/>
        <end position="245"/>
    </location>
</feature>
<dbReference type="RefSeq" id="WP_271341833.1">
    <property type="nucleotide sequence ID" value="NZ_JAQKAB010000012.1"/>
</dbReference>
<evidence type="ECO:0000256" key="2">
    <source>
        <dbReference type="SAM" id="Coils"/>
    </source>
</evidence>
<dbReference type="InterPro" id="IPR051768">
    <property type="entry name" value="Bact_secretion_toxin"/>
</dbReference>
<comment type="caution">
    <text evidence="5">The sequence shown here is derived from an EMBL/GenBank/DDBJ whole genome shotgun (WGS) entry which is preliminary data.</text>
</comment>
<sequence>MSSNKKSQKDSSNKVFEANSLIEAADKRKKEYEVFEKRLYTLRKAFLRMTKLDDFQGKAATNIKNFFSGQVEVVDSWLLLAKEKIVFFETISYVIKNKKLEDLYVELSFLSQELDNADKTADQVVSSLKSEMDGIIDSIKDVIHLDKWTEKNYHENMSKAQKTRTDTINDVNELDHTLTTSYQHSESMDDVVQEKYKGLIDATSNGKSTEPMNFSLKKFHASKIYQTSKKLEEYSAAYIQLKEYQLGVEKEKERIEKLQIKLKSVSDDDKFLEIAKEIGYDNLTSVQQKRFTSIKEKQRIEELNEKLEHALGDDLEYLRIADEIGYDNLSNKQKIHYRLAQFGAPEDYIFNGMKKAAIDTGTAALNTVTHPKETLESIGYTILHPIETTKTMVKSFADTFERDIINGDTESRLNCFGYAFFMVETAGIANTRKLGRVRSKGHKIHKKTGEKTIKVPKKSLKKGSPNPLAEKLRLGALGRLPINALNLKKLGHDFIQFIKKKFFPNKGTLKLDLQFFAEKKKGVGNVSVKRPNGSSQPKSNEPFLKVKRKKEATKSTGKVNEKHEGKKVQKGKHGAGDPKTPHQPKSKPHEPVHKVDKHHESNKGAGTVSGKHPHESSKPKKHESGKEVDKGTKGTRKYSTTIDDKVKVIEKIDLPDWISESFTDGYYRTVITEENITFYRTYGGGAKVNGAFVTTRPAGNRINAKISTALVPDWKNSRQYEAVIEVPKGQVLNIGKVEKQYTKTGALLEGDGDQILLPQGWPSEWIKEIKQVPSR</sequence>
<dbReference type="PANTHER" id="PTHR34976:SF2">
    <property type="entry name" value="TYPE VII SECRETION SYSTEM PROTEIN ESSD"/>
    <property type="match status" value="1"/>
</dbReference>
<dbReference type="PROSITE" id="PS51756">
    <property type="entry name" value="LXG"/>
    <property type="match status" value="1"/>
</dbReference>
<keyword evidence="6" id="KW-1185">Reference proteome</keyword>
<evidence type="ECO:0000313" key="5">
    <source>
        <dbReference type="EMBL" id="MDA7028007.1"/>
    </source>
</evidence>
<organism evidence="5 6">
    <name type="scientific">Bacillus changyiensis</name>
    <dbReference type="NCBI Taxonomy" id="3004103"/>
    <lineage>
        <taxon>Bacteria</taxon>
        <taxon>Bacillati</taxon>
        <taxon>Bacillota</taxon>
        <taxon>Bacilli</taxon>
        <taxon>Bacillales</taxon>
        <taxon>Bacillaceae</taxon>
        <taxon>Bacillus</taxon>
    </lineage>
</organism>